<sequence>MRRPDRSAVLPAATAVSAAVVDAPDPSALDPDRDEASENASAISTSSVVSGPRPVTPRGRTGPRRGASRLARRAHPRGPVRPQWRERPPDRGARQPQSRS</sequence>
<dbReference type="AlphaFoldDB" id="A0A1M5F265"/>
<protein>
    <submittedName>
        <fullName evidence="2">Uncharacterized protein</fullName>
    </submittedName>
</protein>
<dbReference type="STRING" id="2017.SAMN05444320_105244"/>
<evidence type="ECO:0000256" key="1">
    <source>
        <dbReference type="SAM" id="MobiDB-lite"/>
    </source>
</evidence>
<evidence type="ECO:0000313" key="3">
    <source>
        <dbReference type="Proteomes" id="UP000184501"/>
    </source>
</evidence>
<reference evidence="2 3" key="1">
    <citation type="submission" date="2016-11" db="EMBL/GenBank/DDBJ databases">
        <authorList>
            <person name="Jaros S."/>
            <person name="Januszkiewicz K."/>
            <person name="Wedrychowicz H."/>
        </authorList>
    </citation>
    <scope>NUCLEOTIDE SEQUENCE [LARGE SCALE GENOMIC DNA]</scope>
    <source>
        <strain evidence="2 3">DSM 44523</strain>
    </source>
</reference>
<evidence type="ECO:0000313" key="2">
    <source>
        <dbReference type="EMBL" id="SHF85643.1"/>
    </source>
</evidence>
<organism evidence="2 3">
    <name type="scientific">Streptoalloteichus hindustanus</name>
    <dbReference type="NCBI Taxonomy" id="2017"/>
    <lineage>
        <taxon>Bacteria</taxon>
        <taxon>Bacillati</taxon>
        <taxon>Actinomycetota</taxon>
        <taxon>Actinomycetes</taxon>
        <taxon>Pseudonocardiales</taxon>
        <taxon>Pseudonocardiaceae</taxon>
        <taxon>Streptoalloteichus</taxon>
    </lineage>
</organism>
<proteinExistence type="predicted"/>
<dbReference type="Proteomes" id="UP000184501">
    <property type="component" value="Unassembled WGS sequence"/>
</dbReference>
<gene>
    <name evidence="2" type="ORF">SAMN05444320_105244</name>
</gene>
<feature type="compositionally biased region" description="Basic residues" evidence="1">
    <location>
        <begin position="61"/>
        <end position="78"/>
    </location>
</feature>
<feature type="compositionally biased region" description="Low complexity" evidence="1">
    <location>
        <begin position="44"/>
        <end position="60"/>
    </location>
</feature>
<dbReference type="EMBL" id="FQVN01000005">
    <property type="protein sequence ID" value="SHF85643.1"/>
    <property type="molecule type" value="Genomic_DNA"/>
</dbReference>
<keyword evidence="3" id="KW-1185">Reference proteome</keyword>
<feature type="compositionally biased region" description="Basic and acidic residues" evidence="1">
    <location>
        <begin position="83"/>
        <end position="93"/>
    </location>
</feature>
<accession>A0A1M5F265</accession>
<feature type="region of interest" description="Disordered" evidence="1">
    <location>
        <begin position="21"/>
        <end position="100"/>
    </location>
</feature>
<name>A0A1M5F265_STRHI</name>